<dbReference type="InterPro" id="IPR006685">
    <property type="entry name" value="MscS_channel_2nd"/>
</dbReference>
<evidence type="ECO:0000256" key="3">
    <source>
        <dbReference type="ARBA" id="ARBA00022475"/>
    </source>
</evidence>
<protein>
    <recommendedName>
        <fullName evidence="13">Mechanosensitive ion channel family protein</fullName>
    </recommendedName>
</protein>
<dbReference type="InterPro" id="IPR049142">
    <property type="entry name" value="MS_channel_1st"/>
</dbReference>
<evidence type="ECO:0008006" key="13">
    <source>
        <dbReference type="Google" id="ProtNLM"/>
    </source>
</evidence>
<keyword evidence="6 7" id="KW-0472">Membrane</keyword>
<gene>
    <name evidence="11" type="ORF">Maes01_00032</name>
</gene>
<dbReference type="SUPFAM" id="SSF50182">
    <property type="entry name" value="Sm-like ribonucleoproteins"/>
    <property type="match status" value="1"/>
</dbReference>
<dbReference type="RefSeq" id="WP_425563499.1">
    <property type="nucleotide sequence ID" value="NZ_BAABRT010000001.1"/>
</dbReference>
<dbReference type="InterPro" id="IPR011014">
    <property type="entry name" value="MscS_channel_TM-2"/>
</dbReference>
<dbReference type="EMBL" id="BAABRT010000001">
    <property type="protein sequence ID" value="GAA5523487.1"/>
    <property type="molecule type" value="Genomic_DNA"/>
</dbReference>
<feature type="domain" description="Mechanosensitive ion channel transmembrane helices 2/3" evidence="10">
    <location>
        <begin position="144"/>
        <end position="185"/>
    </location>
</feature>
<keyword evidence="5 7" id="KW-1133">Transmembrane helix</keyword>
<feature type="domain" description="Mechanosensitive ion channel MscS C-terminal" evidence="9">
    <location>
        <begin position="264"/>
        <end position="346"/>
    </location>
</feature>
<reference evidence="11 12" key="1">
    <citation type="submission" date="2024-02" db="EMBL/GenBank/DDBJ databases">
        <title>Microbulbifer aestuariivivens NBRC 112533.</title>
        <authorList>
            <person name="Ichikawa N."/>
            <person name="Katano-Makiyama Y."/>
            <person name="Hidaka K."/>
        </authorList>
    </citation>
    <scope>NUCLEOTIDE SEQUENCE [LARGE SCALE GENOMIC DNA]</scope>
    <source>
        <strain evidence="11 12">NBRC 112533</strain>
    </source>
</reference>
<dbReference type="SUPFAM" id="SSF82861">
    <property type="entry name" value="Mechanosensitive channel protein MscS (YggB), transmembrane region"/>
    <property type="match status" value="1"/>
</dbReference>
<feature type="transmembrane region" description="Helical" evidence="7">
    <location>
        <begin position="168"/>
        <end position="188"/>
    </location>
</feature>
<evidence type="ECO:0000259" key="10">
    <source>
        <dbReference type="Pfam" id="PF21088"/>
    </source>
</evidence>
<evidence type="ECO:0000256" key="2">
    <source>
        <dbReference type="ARBA" id="ARBA00008017"/>
    </source>
</evidence>
<evidence type="ECO:0000256" key="4">
    <source>
        <dbReference type="ARBA" id="ARBA00022692"/>
    </source>
</evidence>
<evidence type="ECO:0000313" key="11">
    <source>
        <dbReference type="EMBL" id="GAA5523487.1"/>
    </source>
</evidence>
<evidence type="ECO:0000256" key="7">
    <source>
        <dbReference type="SAM" id="Phobius"/>
    </source>
</evidence>
<dbReference type="Proteomes" id="UP001408594">
    <property type="component" value="Unassembled WGS sequence"/>
</dbReference>
<evidence type="ECO:0000256" key="1">
    <source>
        <dbReference type="ARBA" id="ARBA00004651"/>
    </source>
</evidence>
<evidence type="ECO:0000256" key="6">
    <source>
        <dbReference type="ARBA" id="ARBA00023136"/>
    </source>
</evidence>
<keyword evidence="12" id="KW-1185">Reference proteome</keyword>
<organism evidence="11 12">
    <name type="scientific">Microbulbifer aestuariivivens</name>
    <dbReference type="NCBI Taxonomy" id="1908308"/>
    <lineage>
        <taxon>Bacteria</taxon>
        <taxon>Pseudomonadati</taxon>
        <taxon>Pseudomonadota</taxon>
        <taxon>Gammaproteobacteria</taxon>
        <taxon>Cellvibrionales</taxon>
        <taxon>Microbulbiferaceae</taxon>
        <taxon>Microbulbifer</taxon>
    </lineage>
</organism>
<sequence length="371" mass="41651">MQAFEAFRQLMVAWVGANQFWIVVIFAIVLASALGAWFLRRFVQKLEQRAATTANPWDDALVGALTPPGPVLIWLLGLTLAAERAGRATGAEIFQLATPVRDVGVILAVTWFAWRFSHKVEYNLRDPRYIAKPMDATTVRALGKLVRASILITSAMVIMQYFQYSVSGILAFGGIGGLAVGFAAKDLLANFFGGLMVYLDRPFAVGDWVRSPDKEIEGTVEDIGWRLTRIRTFDKRPLYIPNSVFTQISVENPSRMQNRRIFETVGIRYADAPKMAAIVQDVKAMLQQHPEIDTNQTLIVNFNSFAPSSLDFFIYTFTKTTEWVRYHEIKQDVLLKVLEIIESHDASCAFPTSTVHIAEIAQQERALVRAD</sequence>
<comment type="caution">
    <text evidence="11">The sequence shown here is derived from an EMBL/GenBank/DDBJ whole genome shotgun (WGS) entry which is preliminary data.</text>
</comment>
<name>A0ABP9WJV2_9GAMM</name>
<evidence type="ECO:0000259" key="8">
    <source>
        <dbReference type="Pfam" id="PF00924"/>
    </source>
</evidence>
<accession>A0ABP9WJV2</accession>
<dbReference type="InterPro" id="IPR045042">
    <property type="entry name" value="YnaI-like"/>
</dbReference>
<keyword evidence="4 7" id="KW-0812">Transmembrane</keyword>
<dbReference type="PROSITE" id="PS01246">
    <property type="entry name" value="UPF0003"/>
    <property type="match status" value="1"/>
</dbReference>
<dbReference type="Gene3D" id="3.30.70.100">
    <property type="match status" value="1"/>
</dbReference>
<dbReference type="SUPFAM" id="SSF82689">
    <property type="entry name" value="Mechanosensitive channel protein MscS (YggB), C-terminal domain"/>
    <property type="match status" value="1"/>
</dbReference>
<keyword evidence="3" id="KW-1003">Cell membrane</keyword>
<dbReference type="PANTHER" id="PTHR43634">
    <property type="entry name" value="OW CONDUCTANCE MECHANOSENSITIVE CHANNEL"/>
    <property type="match status" value="1"/>
</dbReference>
<feature type="transmembrane region" description="Helical" evidence="7">
    <location>
        <begin position="20"/>
        <end position="39"/>
    </location>
</feature>
<dbReference type="Gene3D" id="1.10.287.1260">
    <property type="match status" value="1"/>
</dbReference>
<comment type="similarity">
    <text evidence="2">Belongs to the MscS (TC 1.A.23) family.</text>
</comment>
<feature type="domain" description="Mechanosensitive ion channel MscS" evidence="8">
    <location>
        <begin position="186"/>
        <end position="255"/>
    </location>
</feature>
<dbReference type="InterPro" id="IPR011066">
    <property type="entry name" value="MscS_channel_C_sf"/>
</dbReference>
<dbReference type="PANTHER" id="PTHR43634:SF2">
    <property type="entry name" value="LOW CONDUCTANCE MECHANOSENSITIVE CHANNEL YNAI"/>
    <property type="match status" value="1"/>
</dbReference>
<proteinExistence type="inferred from homology"/>
<dbReference type="Pfam" id="PF00924">
    <property type="entry name" value="MS_channel_2nd"/>
    <property type="match status" value="1"/>
</dbReference>
<dbReference type="InterPro" id="IPR049278">
    <property type="entry name" value="MS_channel_C"/>
</dbReference>
<comment type="subcellular location">
    <subcellularLocation>
        <location evidence="1">Cell membrane</location>
        <topology evidence="1">Multi-pass membrane protein</topology>
    </subcellularLocation>
</comment>
<dbReference type="InterPro" id="IPR010920">
    <property type="entry name" value="LSM_dom_sf"/>
</dbReference>
<dbReference type="InterPro" id="IPR006686">
    <property type="entry name" value="MscS_channel_CS"/>
</dbReference>
<evidence type="ECO:0000313" key="12">
    <source>
        <dbReference type="Proteomes" id="UP001408594"/>
    </source>
</evidence>
<evidence type="ECO:0000256" key="5">
    <source>
        <dbReference type="ARBA" id="ARBA00022989"/>
    </source>
</evidence>
<dbReference type="InterPro" id="IPR023408">
    <property type="entry name" value="MscS_beta-dom_sf"/>
</dbReference>
<evidence type="ECO:0000259" key="9">
    <source>
        <dbReference type="Pfam" id="PF21082"/>
    </source>
</evidence>
<dbReference type="Gene3D" id="2.30.30.60">
    <property type="match status" value="1"/>
</dbReference>
<dbReference type="Pfam" id="PF21082">
    <property type="entry name" value="MS_channel_3rd"/>
    <property type="match status" value="1"/>
</dbReference>
<dbReference type="Pfam" id="PF21088">
    <property type="entry name" value="MS_channel_1st"/>
    <property type="match status" value="1"/>
</dbReference>